<evidence type="ECO:0000256" key="1">
    <source>
        <dbReference type="ARBA" id="ARBA00001947"/>
    </source>
</evidence>
<dbReference type="EMBL" id="CM001022">
    <property type="protein sequence ID" value="EFQ24319.1"/>
    <property type="molecule type" value="Genomic_DNA"/>
</dbReference>
<gene>
    <name evidence="3" type="ORF">Apau_1905</name>
</gene>
<keyword evidence="4" id="KW-1185">Reference proteome</keyword>
<dbReference type="PaxDb" id="584708-Apau_1905"/>
<evidence type="ECO:0000313" key="3">
    <source>
        <dbReference type="EMBL" id="EFQ24319.1"/>
    </source>
</evidence>
<name>E3CWG4_9BACT</name>
<dbReference type="Proteomes" id="UP000005096">
    <property type="component" value="Chromosome"/>
</dbReference>
<dbReference type="AlphaFoldDB" id="E3CWG4"/>
<keyword evidence="3" id="KW-0378">Hydrolase</keyword>
<dbReference type="InterPro" id="IPR050378">
    <property type="entry name" value="Metallo-dep_Hydrolases_sf"/>
</dbReference>
<comment type="cofactor">
    <cofactor evidence="1">
        <name>Zn(2+)</name>
        <dbReference type="ChEBI" id="CHEBI:29105"/>
    </cofactor>
</comment>
<dbReference type="RefSeq" id="WP_006301552.1">
    <property type="nucleotide sequence ID" value="NZ_CM001022.1"/>
</dbReference>
<dbReference type="OrthoDB" id="9775607at2"/>
<dbReference type="PANTHER" id="PTHR11647:SF1">
    <property type="entry name" value="COLLAPSIN RESPONSE MEDIATOR PROTEIN"/>
    <property type="match status" value="1"/>
</dbReference>
<dbReference type="InterPro" id="IPR011059">
    <property type="entry name" value="Metal-dep_hydrolase_composite"/>
</dbReference>
<dbReference type="PANTHER" id="PTHR11647">
    <property type="entry name" value="HYDRANTOINASE/DIHYDROPYRIMIDINASE FAMILY MEMBER"/>
    <property type="match status" value="1"/>
</dbReference>
<dbReference type="InterPro" id="IPR006680">
    <property type="entry name" value="Amidohydro-rel"/>
</dbReference>
<dbReference type="Pfam" id="PF01979">
    <property type="entry name" value="Amidohydro_1"/>
    <property type="match status" value="1"/>
</dbReference>
<dbReference type="InterPro" id="IPR032466">
    <property type="entry name" value="Metal_Hydrolase"/>
</dbReference>
<organism evidence="3 4">
    <name type="scientific">Aminomonas paucivorans DSM 12260</name>
    <dbReference type="NCBI Taxonomy" id="584708"/>
    <lineage>
        <taxon>Bacteria</taxon>
        <taxon>Thermotogati</taxon>
        <taxon>Synergistota</taxon>
        <taxon>Synergistia</taxon>
        <taxon>Synergistales</taxon>
        <taxon>Synergistaceae</taxon>
        <taxon>Aminomonas</taxon>
    </lineage>
</organism>
<dbReference type="STRING" id="584708.Apau_1905"/>
<dbReference type="HOGENOM" id="CLU_015572_4_2_0"/>
<dbReference type="GO" id="GO:0016810">
    <property type="term" value="F:hydrolase activity, acting on carbon-nitrogen (but not peptide) bonds"/>
    <property type="evidence" value="ECO:0007669"/>
    <property type="project" value="InterPro"/>
</dbReference>
<dbReference type="Gene3D" id="3.20.20.140">
    <property type="entry name" value="Metal-dependent hydrolases"/>
    <property type="match status" value="1"/>
</dbReference>
<dbReference type="SUPFAM" id="SSF51338">
    <property type="entry name" value="Composite domain of metallo-dependent hydrolases"/>
    <property type="match status" value="1"/>
</dbReference>
<accession>E3CWG4</accession>
<feature type="domain" description="Amidohydrolase-related" evidence="2">
    <location>
        <begin position="260"/>
        <end position="360"/>
    </location>
</feature>
<evidence type="ECO:0000313" key="4">
    <source>
        <dbReference type="Proteomes" id="UP000005096"/>
    </source>
</evidence>
<dbReference type="SUPFAM" id="SSF51556">
    <property type="entry name" value="Metallo-dependent hydrolases"/>
    <property type="match status" value="1"/>
</dbReference>
<evidence type="ECO:0000259" key="2">
    <source>
        <dbReference type="Pfam" id="PF01979"/>
    </source>
</evidence>
<dbReference type="eggNOG" id="COG0044">
    <property type="taxonomic scope" value="Bacteria"/>
</dbReference>
<dbReference type="Gene3D" id="2.30.40.10">
    <property type="entry name" value="Urease, subunit C, domain 1"/>
    <property type="match status" value="1"/>
</dbReference>
<proteinExistence type="predicted"/>
<protein>
    <submittedName>
        <fullName evidence="3">Amidohydrolase</fullName>
    </submittedName>
</protein>
<sequence>MRILRNARVAPEPGGTGEWRTVDLLLAGGRIQAMERGLRVSGCPAEETDLEGRVTAPGLVDGHVHFTGATWDEGYTSKTPEIFLSHFLRAGITTAVGLLGMGYGCEDLKALAYKVLALRDEGLGAYMHTGNFRFPAPSILGSPGEDVVFLPYVLGCKVALTDRFSSHPSLEEFCRLSSEVYVAGLQSGKPGLMHLHVAEYGDPFAFLEEAHRRSGVPLDRSLPTHCNTNADLLEQARGYALRGGNVDLSTILEPDRGCLVSVKASKAVEQLVAGGVAPERITLSSDGNVGLPRRDAKGTYLGLYLERTDSLLENLQALLRGGFPPETAFALTGANPAKRLGLYPRKGALRAGADADLAVFGENWELERVYLAGEPALEEGRPCRFSYFERDLRDDGKGEGSCSR</sequence>
<reference evidence="3 4" key="1">
    <citation type="journal article" date="2010" name="Stand. Genomic Sci.">
        <title>Non-contiguous finished genome sequence of Aminomonas paucivorans type strain (GLU-3).</title>
        <authorList>
            <person name="Pitluck S."/>
            <person name="Yasawong M."/>
            <person name="Held B."/>
            <person name="Lapidus A."/>
            <person name="Nolan M."/>
            <person name="Copeland A."/>
            <person name="Lucas S."/>
            <person name="Del Rio T.G."/>
            <person name="Tice H."/>
            <person name="Cheng J.F."/>
            <person name="Chertkov O."/>
            <person name="Goodwin L."/>
            <person name="Tapia R."/>
            <person name="Han C."/>
            <person name="Liolios K."/>
            <person name="Ivanova N."/>
            <person name="Mavromatis K."/>
            <person name="Ovchinnikova G."/>
            <person name="Pati A."/>
            <person name="Chen A."/>
            <person name="Palaniappan K."/>
            <person name="Land M."/>
            <person name="Hauser L."/>
            <person name="Chang Y.J."/>
            <person name="Jeffries C.D."/>
            <person name="Pukall R."/>
            <person name="Spring S."/>
            <person name="Rohde M."/>
            <person name="Sikorski J."/>
            <person name="Goker M."/>
            <person name="Woyke T."/>
            <person name="Bristow J."/>
            <person name="Eisen J.A."/>
            <person name="Markowitz V."/>
            <person name="Hugenholtz P."/>
            <person name="Kyrpides N.C."/>
            <person name="Klenk H.P."/>
        </authorList>
    </citation>
    <scope>NUCLEOTIDE SEQUENCE [LARGE SCALE GENOMIC DNA]</scope>
    <source>
        <strain evidence="3 4">DSM 12260</strain>
    </source>
</reference>